<evidence type="ECO:0000313" key="2">
    <source>
        <dbReference type="EMBL" id="OGY26957.1"/>
    </source>
</evidence>
<accession>A0A1G1WIA8</accession>
<dbReference type="EMBL" id="MHCV01000044">
    <property type="protein sequence ID" value="OGY26957.1"/>
    <property type="molecule type" value="Genomic_DNA"/>
</dbReference>
<dbReference type="AlphaFoldDB" id="A0A1G1WIA8"/>
<organism evidence="2 3">
    <name type="scientific">Candidatus Woykebacteria bacterium RIFCSPHIGHO2_01_FULL_39_12</name>
    <dbReference type="NCBI Taxonomy" id="1802599"/>
    <lineage>
        <taxon>Bacteria</taxon>
        <taxon>Candidatus Woykeibacteriota</taxon>
    </lineage>
</organism>
<reference evidence="2 3" key="1">
    <citation type="journal article" date="2016" name="Nat. Commun.">
        <title>Thousands of microbial genomes shed light on interconnected biogeochemical processes in an aquifer system.</title>
        <authorList>
            <person name="Anantharaman K."/>
            <person name="Brown C.T."/>
            <person name="Hug L.A."/>
            <person name="Sharon I."/>
            <person name="Castelle C.J."/>
            <person name="Probst A.J."/>
            <person name="Thomas B.C."/>
            <person name="Singh A."/>
            <person name="Wilkins M.J."/>
            <person name="Karaoz U."/>
            <person name="Brodie E.L."/>
            <person name="Williams K.H."/>
            <person name="Hubbard S.S."/>
            <person name="Banfield J.F."/>
        </authorList>
    </citation>
    <scope>NUCLEOTIDE SEQUENCE [LARGE SCALE GENOMIC DNA]</scope>
</reference>
<sequence length="229" mass="25800">MSRKLDLLRQALSAAESSIKLARQLISDIEREDSDSGKKPPKEKPGIIGVFDGELMMTDKNETFPVPANYASKSLLVVGDTLKIIDEGGEKKFKQIEHVKRHKTTGILAKKDGKWRVVTPEGSYKVLTEAVQHFNGDVGDEVLLQLPANNLQVAYGTIETIQKKEQIIEEKTEATKKPENEEKKEPTKKLREEPKEEEKKKEPEGEKKEEPKSEEPEAQEPKASDEELV</sequence>
<gene>
    <name evidence="2" type="ORF">A2864_01200</name>
</gene>
<dbReference type="Proteomes" id="UP000177900">
    <property type="component" value="Unassembled WGS sequence"/>
</dbReference>
<evidence type="ECO:0008006" key="4">
    <source>
        <dbReference type="Google" id="ProtNLM"/>
    </source>
</evidence>
<proteinExistence type="predicted"/>
<evidence type="ECO:0000256" key="1">
    <source>
        <dbReference type="SAM" id="MobiDB-lite"/>
    </source>
</evidence>
<protein>
    <recommendedName>
        <fullName evidence="4">50S ribosomal protein L7/L12</fullName>
    </recommendedName>
</protein>
<feature type="region of interest" description="Disordered" evidence="1">
    <location>
        <begin position="170"/>
        <end position="229"/>
    </location>
</feature>
<evidence type="ECO:0000313" key="3">
    <source>
        <dbReference type="Proteomes" id="UP000177900"/>
    </source>
</evidence>
<comment type="caution">
    <text evidence="2">The sequence shown here is derived from an EMBL/GenBank/DDBJ whole genome shotgun (WGS) entry which is preliminary data.</text>
</comment>
<name>A0A1G1WIA8_9BACT</name>